<dbReference type="SUPFAM" id="SSF54909">
    <property type="entry name" value="Dimeric alpha+beta barrel"/>
    <property type="match status" value="1"/>
</dbReference>
<proteinExistence type="inferred from homology"/>
<reference evidence="4" key="1">
    <citation type="journal article" date="2019" name="Int. J. Syst. Evol. Microbiol.">
        <title>The Global Catalogue of Microorganisms (GCM) 10K type strain sequencing project: providing services to taxonomists for standard genome sequencing and annotation.</title>
        <authorList>
            <consortium name="The Broad Institute Genomics Platform"/>
            <consortium name="The Broad Institute Genome Sequencing Center for Infectious Disease"/>
            <person name="Wu L."/>
            <person name="Ma J."/>
        </authorList>
    </citation>
    <scope>NUCLEOTIDE SEQUENCE [LARGE SCALE GENOMIC DNA]</scope>
    <source>
        <strain evidence="4">KCTC 22437</strain>
    </source>
</reference>
<accession>A0ABW5YAT6</accession>
<name>A0ABW5YAT6_9SPHI</name>
<sequence length="96" mass="11034">MNQYLITGYDYTDEGALERRLNTRPHHLDSLRDLKARGIYIIGGAILNDEGKMIGSTMIMQFENEEQLEAWKQAEPYLTQGVWESVDIKPFKVATV</sequence>
<evidence type="ECO:0000313" key="3">
    <source>
        <dbReference type="EMBL" id="MFD2872090.1"/>
    </source>
</evidence>
<comment type="caution">
    <text evidence="3">The sequence shown here is derived from an EMBL/GenBank/DDBJ whole genome shotgun (WGS) entry which is preliminary data.</text>
</comment>
<gene>
    <name evidence="3" type="ORF">ACFS5N_06405</name>
</gene>
<dbReference type="InterPro" id="IPR051807">
    <property type="entry name" value="Sec-metab_biosynth-assoc"/>
</dbReference>
<dbReference type="InterPro" id="IPR005545">
    <property type="entry name" value="YCII"/>
</dbReference>
<dbReference type="PANTHER" id="PTHR33606">
    <property type="entry name" value="PROTEIN YCII"/>
    <property type="match status" value="1"/>
</dbReference>
<dbReference type="EMBL" id="JBHUPD010000001">
    <property type="protein sequence ID" value="MFD2872090.1"/>
    <property type="molecule type" value="Genomic_DNA"/>
</dbReference>
<dbReference type="Gene3D" id="3.30.70.1060">
    <property type="entry name" value="Dimeric alpha+beta barrel"/>
    <property type="match status" value="1"/>
</dbReference>
<dbReference type="InterPro" id="IPR011008">
    <property type="entry name" value="Dimeric_a/b-barrel"/>
</dbReference>
<dbReference type="Pfam" id="PF03795">
    <property type="entry name" value="YCII"/>
    <property type="match status" value="1"/>
</dbReference>
<dbReference type="PANTHER" id="PTHR33606:SF3">
    <property type="entry name" value="PROTEIN YCII"/>
    <property type="match status" value="1"/>
</dbReference>
<comment type="similarity">
    <text evidence="1">Belongs to the YciI family.</text>
</comment>
<feature type="domain" description="YCII-related" evidence="2">
    <location>
        <begin position="9"/>
        <end position="92"/>
    </location>
</feature>
<organism evidence="3 4">
    <name type="scientific">Mucilaginibacter ximonensis</name>
    <dbReference type="NCBI Taxonomy" id="538021"/>
    <lineage>
        <taxon>Bacteria</taxon>
        <taxon>Pseudomonadati</taxon>
        <taxon>Bacteroidota</taxon>
        <taxon>Sphingobacteriia</taxon>
        <taxon>Sphingobacteriales</taxon>
        <taxon>Sphingobacteriaceae</taxon>
        <taxon>Mucilaginibacter</taxon>
    </lineage>
</organism>
<evidence type="ECO:0000259" key="2">
    <source>
        <dbReference type="Pfam" id="PF03795"/>
    </source>
</evidence>
<protein>
    <submittedName>
        <fullName evidence="3">YciI family protein</fullName>
    </submittedName>
</protein>
<dbReference type="Proteomes" id="UP001597557">
    <property type="component" value="Unassembled WGS sequence"/>
</dbReference>
<evidence type="ECO:0000313" key="4">
    <source>
        <dbReference type="Proteomes" id="UP001597557"/>
    </source>
</evidence>
<dbReference type="RefSeq" id="WP_377183415.1">
    <property type="nucleotide sequence ID" value="NZ_JBHUPD010000001.1"/>
</dbReference>
<keyword evidence="4" id="KW-1185">Reference proteome</keyword>
<evidence type="ECO:0000256" key="1">
    <source>
        <dbReference type="ARBA" id="ARBA00007689"/>
    </source>
</evidence>